<dbReference type="RefSeq" id="WP_017041288.1">
    <property type="nucleotide sequence ID" value="NZ_AJYQ02000002.1"/>
</dbReference>
<dbReference type="EMBL" id="AJYQ02000002">
    <property type="protein sequence ID" value="OEE38292.1"/>
    <property type="molecule type" value="Genomic_DNA"/>
</dbReference>
<evidence type="ECO:0000313" key="2">
    <source>
        <dbReference type="EMBL" id="OEE38292.1"/>
    </source>
</evidence>
<keyword evidence="1" id="KW-0175">Coiled coil</keyword>
<name>A0A1E5BKB4_9VIBR</name>
<gene>
    <name evidence="2" type="ORF">A1QO_02625</name>
</gene>
<proteinExistence type="predicted"/>
<dbReference type="AlphaFoldDB" id="A0A1E5BKB4"/>
<comment type="caution">
    <text evidence="2">The sequence shown here is derived from an EMBL/GenBank/DDBJ whole genome shotgun (WGS) entry which is preliminary data.</text>
</comment>
<accession>A0A1E5BKB4</accession>
<protein>
    <submittedName>
        <fullName evidence="2">Uncharacterized protein</fullName>
    </submittedName>
</protein>
<organism evidence="2 3">
    <name type="scientific">Vibrio genomosp. F10 str. ZF-129</name>
    <dbReference type="NCBI Taxonomy" id="1187848"/>
    <lineage>
        <taxon>Bacteria</taxon>
        <taxon>Pseudomonadati</taxon>
        <taxon>Pseudomonadota</taxon>
        <taxon>Gammaproteobacteria</taxon>
        <taxon>Vibrionales</taxon>
        <taxon>Vibrionaceae</taxon>
        <taxon>Vibrio</taxon>
    </lineage>
</organism>
<reference evidence="2 3" key="1">
    <citation type="journal article" date="2012" name="Science">
        <title>Ecological populations of bacteria act as socially cohesive units of antibiotic production and resistance.</title>
        <authorList>
            <person name="Cordero O.X."/>
            <person name="Wildschutte H."/>
            <person name="Kirkup B."/>
            <person name="Proehl S."/>
            <person name="Ngo L."/>
            <person name="Hussain F."/>
            <person name="Le Roux F."/>
            <person name="Mincer T."/>
            <person name="Polz M.F."/>
        </authorList>
    </citation>
    <scope>NUCLEOTIDE SEQUENCE [LARGE SCALE GENOMIC DNA]</scope>
    <source>
        <strain evidence="2 3">ZF-129</strain>
    </source>
</reference>
<sequence>MKASLSKIIEAAVRELRQRMPKNLDGYDRGLSAATVAINSMVVKHSTQLEYEAAINALIEQEERLWTLRQEHVNAKREKERRSEKLALKGFVKDSRKWEDDIKRNHNGAIFNLSVKIQAVRNTIDHFLNIEEPLDSRLVNSPEIPGVYKDSTPVKCPDFNLAQPTYDSNTGFIAPLYATHNECLKAAMTDFIGYFTKKNTDRASLNDQLTSESINEFFTQFIKNKQMGLGRSMLEVLSEFQTALTDTINQMDTPIEGFLQWDVLNIIANSAIESQASINNGKLQVRFLKALFEVGYHKRNQMVPYDERIFKGVYYTGTWASTDFPTSREKFCEDLRSAISISKLLSEYSTHVAQLHGYSTMHEYLSNEQYGPKYVEWFDRITDYYTDFNYAKLNIEDQNIIEIEFLTMYALYHDQLDFMIEEQPNPAIIDLLGFHVKEIVKIKEGFAPILSFMPNKHVGLNAPVFQLPFTLTNGKTNGKDFVNVKVILDKNGLYLGGTSGYDLTYPQFTFKDDYFNQIESTPDSYIIRPFKEEYVFITVKMGDEGLIADLWETLEDKTEELIDSAAIEYSELMNFSDVFNSIENKNTDVDGISKQITEYIKDEEGSCITHLLTAYGADVSLRFTMLSETDWDLVLDVTEQDNPNNVIGSLNGLTDNLTNLADTVLNMVLEARFSVESQHHEFGVIL</sequence>
<dbReference type="Proteomes" id="UP000094741">
    <property type="component" value="Unassembled WGS sequence"/>
</dbReference>
<evidence type="ECO:0000256" key="1">
    <source>
        <dbReference type="SAM" id="Coils"/>
    </source>
</evidence>
<feature type="coiled-coil region" evidence="1">
    <location>
        <begin position="51"/>
        <end position="78"/>
    </location>
</feature>
<evidence type="ECO:0000313" key="3">
    <source>
        <dbReference type="Proteomes" id="UP000094741"/>
    </source>
</evidence>